<protein>
    <recommendedName>
        <fullName evidence="3">Preprotein translocase subunit SecB</fullName>
    </recommendedName>
</protein>
<evidence type="ECO:0008006" key="3">
    <source>
        <dbReference type="Google" id="ProtNLM"/>
    </source>
</evidence>
<sequence length="146" mass="16927">MIEIGNLKADFQLVSTRVVKFELETKKEESDEIEVELKCDYDIEEIEENNEIYIGTVQFKAAFEGKKKNKKLFKIHIVYEGCFAGKKEKLGLEDFKNMLELNGIITLTHLTRSYIMSCTALAGFNPPLRLPLINVHKLREMKHKTM</sequence>
<dbReference type="RefSeq" id="WP_013402177.1">
    <property type="nucleotide sequence ID" value="NZ_AP024480.1"/>
</dbReference>
<dbReference type="InterPro" id="IPR035958">
    <property type="entry name" value="SecB-like_sf"/>
</dbReference>
<evidence type="ECO:0000313" key="2">
    <source>
        <dbReference type="Proteomes" id="UP000663623"/>
    </source>
</evidence>
<evidence type="ECO:0000313" key="1">
    <source>
        <dbReference type="EMBL" id="BCS80251.1"/>
    </source>
</evidence>
<gene>
    <name evidence="1" type="ORF">CaldiYA01_02110</name>
</gene>
<dbReference type="Gene3D" id="3.10.420.10">
    <property type="entry name" value="SecB-like"/>
    <property type="match status" value="1"/>
</dbReference>
<dbReference type="EMBL" id="AP024480">
    <property type="protein sequence ID" value="BCS80251.1"/>
    <property type="molecule type" value="Genomic_DNA"/>
</dbReference>
<keyword evidence="2" id="KW-1185">Reference proteome</keyword>
<proteinExistence type="predicted"/>
<reference evidence="1 2" key="1">
    <citation type="submission" date="2021-02" db="EMBL/GenBank/DDBJ databases">
        <title>Nitrogen-fixing ability and nitrogen fixation related genes of thermophilic fermentative bacteria in the genus Caldicellulosiruptor.</title>
        <authorList>
            <person name="Chen Y."/>
            <person name="Nishihara A."/>
            <person name="Haruta S."/>
        </authorList>
    </citation>
    <scope>NUCLEOTIDE SEQUENCE [LARGE SCALE GENOMIC DNA]</scope>
    <source>
        <strain evidence="1 2">YA01</strain>
    </source>
</reference>
<dbReference type="SUPFAM" id="SSF54611">
    <property type="entry name" value="SecB-like"/>
    <property type="match status" value="1"/>
</dbReference>
<accession>A0ABN6E4I4</accession>
<dbReference type="Proteomes" id="UP000663623">
    <property type="component" value="Chromosome"/>
</dbReference>
<organism evidence="1 2">
    <name type="scientific">Caldicellulosiruptor diazotrophicus</name>
    <dbReference type="NCBI Taxonomy" id="2806205"/>
    <lineage>
        <taxon>Bacteria</taxon>
        <taxon>Bacillati</taxon>
        <taxon>Bacillota</taxon>
        <taxon>Bacillota incertae sedis</taxon>
        <taxon>Caldicellulosiruptorales</taxon>
        <taxon>Caldicellulosiruptoraceae</taxon>
        <taxon>Caldicellulosiruptor</taxon>
    </lineage>
</organism>
<name>A0ABN6E4I4_9FIRM</name>